<accession>A0ABM3KHJ5</accession>
<protein>
    <recommendedName>
        <fullName evidence="4">superoxide dismutase</fullName>
        <ecNumber evidence="4">1.15.1.1</ecNumber>
    </recommendedName>
</protein>
<evidence type="ECO:0000256" key="3">
    <source>
        <dbReference type="ARBA" id="ARBA00010457"/>
    </source>
</evidence>
<evidence type="ECO:0000256" key="8">
    <source>
        <dbReference type="ARBA" id="ARBA00049204"/>
    </source>
</evidence>
<keyword evidence="9" id="KW-1133">Transmembrane helix</keyword>
<comment type="cofactor">
    <cofactor evidence="1">
        <name>Cu cation</name>
        <dbReference type="ChEBI" id="CHEBI:23378"/>
    </cofactor>
</comment>
<keyword evidence="6" id="KW-0049">Antioxidant</keyword>
<dbReference type="InterPro" id="IPR018152">
    <property type="entry name" value="SOD_Cu/Zn_BS"/>
</dbReference>
<evidence type="ECO:0000256" key="2">
    <source>
        <dbReference type="ARBA" id="ARBA00001947"/>
    </source>
</evidence>
<name>A0ABM3KHJ5_CUCME</name>
<keyword evidence="7" id="KW-0186">Copper</keyword>
<dbReference type="SUPFAM" id="SSF49329">
    <property type="entry name" value="Cu,Zn superoxide dismutase-like"/>
    <property type="match status" value="1"/>
</dbReference>
<dbReference type="InterPro" id="IPR024134">
    <property type="entry name" value="SOD_Cu/Zn_/chaperone"/>
</dbReference>
<dbReference type="PROSITE" id="PS00087">
    <property type="entry name" value="SOD_CU_ZN_1"/>
    <property type="match status" value="1"/>
</dbReference>
<dbReference type="PANTHER" id="PTHR10003">
    <property type="entry name" value="SUPEROXIDE DISMUTASE CU-ZN -RELATED"/>
    <property type="match status" value="1"/>
</dbReference>
<proteinExistence type="inferred from homology"/>
<evidence type="ECO:0000313" key="11">
    <source>
        <dbReference type="Proteomes" id="UP001652600"/>
    </source>
</evidence>
<keyword evidence="9" id="KW-0812">Transmembrane</keyword>
<evidence type="ECO:0000313" key="12">
    <source>
        <dbReference type="RefSeq" id="XP_050937246.1"/>
    </source>
</evidence>
<dbReference type="InterPro" id="IPR036423">
    <property type="entry name" value="SOD-like_Cu/Zn_dom_sf"/>
</dbReference>
<feature type="domain" description="Superoxide dismutase copper/zinc binding" evidence="10">
    <location>
        <begin position="14"/>
        <end position="147"/>
    </location>
</feature>
<keyword evidence="5" id="KW-0862">Zinc</keyword>
<sequence>MVKAVAVLGSSEGVSGTIFFTQEGDGPTTVTGNVSGLKPGPHGFHVHALGDTTNGCMSTGPHFNPAGKQHGAPEDENRHAGDLGNIIVGEDGTANFTITDNQISLCGKDSIIGRAVVVHGDPDDLGKGGHELSLSTGNAGARVACGMQIQFLRNITFSSIQQFPFKVICRCPYFLIAFVVFLFPGIIGLQG</sequence>
<evidence type="ECO:0000256" key="7">
    <source>
        <dbReference type="ARBA" id="ARBA00023008"/>
    </source>
</evidence>
<evidence type="ECO:0000256" key="4">
    <source>
        <dbReference type="ARBA" id="ARBA00012682"/>
    </source>
</evidence>
<comment type="catalytic activity">
    <reaction evidence="8">
        <text>2 superoxide + 2 H(+) = H2O2 + O2</text>
        <dbReference type="Rhea" id="RHEA:20696"/>
        <dbReference type="ChEBI" id="CHEBI:15378"/>
        <dbReference type="ChEBI" id="CHEBI:15379"/>
        <dbReference type="ChEBI" id="CHEBI:16240"/>
        <dbReference type="ChEBI" id="CHEBI:18421"/>
        <dbReference type="EC" id="1.15.1.1"/>
    </reaction>
</comment>
<dbReference type="Proteomes" id="UP001652600">
    <property type="component" value="Chromosome 2"/>
</dbReference>
<dbReference type="InterPro" id="IPR001424">
    <property type="entry name" value="SOD_Cu_Zn_dom"/>
</dbReference>
<reference evidence="11 12" key="1">
    <citation type="submission" date="2025-05" db="UniProtKB">
        <authorList>
            <consortium name="RefSeq"/>
        </authorList>
    </citation>
    <scope>NUCLEOTIDE SEQUENCE [LARGE SCALE GENOMIC DNA]</scope>
    <source>
        <tissue evidence="12 13">Stem</tissue>
    </source>
</reference>
<evidence type="ECO:0000313" key="13">
    <source>
        <dbReference type="RefSeq" id="XP_050937247.1"/>
    </source>
</evidence>
<dbReference type="GeneID" id="103492226"/>
<dbReference type="RefSeq" id="XP_050937247.1">
    <property type="nucleotide sequence ID" value="XM_051081290.1"/>
</dbReference>
<dbReference type="Gene3D" id="2.60.40.200">
    <property type="entry name" value="Superoxide dismutase, copper/zinc binding domain"/>
    <property type="match status" value="1"/>
</dbReference>
<keyword evidence="11" id="KW-1185">Reference proteome</keyword>
<keyword evidence="9" id="KW-0472">Membrane</keyword>
<dbReference type="CDD" id="cd00305">
    <property type="entry name" value="Cu-Zn_Superoxide_Dismutase"/>
    <property type="match status" value="1"/>
</dbReference>
<dbReference type="PRINTS" id="PR00068">
    <property type="entry name" value="CUZNDISMTASE"/>
</dbReference>
<dbReference type="EC" id="1.15.1.1" evidence="4"/>
<evidence type="ECO:0000256" key="1">
    <source>
        <dbReference type="ARBA" id="ARBA00001935"/>
    </source>
</evidence>
<comment type="cofactor">
    <cofactor evidence="2">
        <name>Zn(2+)</name>
        <dbReference type="ChEBI" id="CHEBI:29105"/>
    </cofactor>
</comment>
<dbReference type="RefSeq" id="XP_050937246.1">
    <property type="nucleotide sequence ID" value="XM_051081289.1"/>
</dbReference>
<evidence type="ECO:0000259" key="10">
    <source>
        <dbReference type="Pfam" id="PF00080"/>
    </source>
</evidence>
<organism evidence="11 12">
    <name type="scientific">Cucumis melo</name>
    <name type="common">Muskmelon</name>
    <dbReference type="NCBI Taxonomy" id="3656"/>
    <lineage>
        <taxon>Eukaryota</taxon>
        <taxon>Viridiplantae</taxon>
        <taxon>Streptophyta</taxon>
        <taxon>Embryophyta</taxon>
        <taxon>Tracheophyta</taxon>
        <taxon>Spermatophyta</taxon>
        <taxon>Magnoliopsida</taxon>
        <taxon>eudicotyledons</taxon>
        <taxon>Gunneridae</taxon>
        <taxon>Pentapetalae</taxon>
        <taxon>rosids</taxon>
        <taxon>fabids</taxon>
        <taxon>Cucurbitales</taxon>
        <taxon>Cucurbitaceae</taxon>
        <taxon>Benincaseae</taxon>
        <taxon>Cucumis</taxon>
    </lineage>
</organism>
<evidence type="ECO:0000256" key="5">
    <source>
        <dbReference type="ARBA" id="ARBA00022833"/>
    </source>
</evidence>
<evidence type="ECO:0000256" key="9">
    <source>
        <dbReference type="SAM" id="Phobius"/>
    </source>
</evidence>
<feature type="transmembrane region" description="Helical" evidence="9">
    <location>
        <begin position="172"/>
        <end position="189"/>
    </location>
</feature>
<dbReference type="Pfam" id="PF00080">
    <property type="entry name" value="Sod_Cu"/>
    <property type="match status" value="1"/>
</dbReference>
<evidence type="ECO:0000256" key="6">
    <source>
        <dbReference type="ARBA" id="ARBA00022862"/>
    </source>
</evidence>
<comment type="similarity">
    <text evidence="3">Belongs to the Cu-Zn superoxide dismutase family.</text>
</comment>
<gene>
    <name evidence="12 13" type="primary">LOC103492226</name>
</gene>